<dbReference type="RefSeq" id="WP_200396546.1">
    <property type="nucleotide sequence ID" value="NZ_CP066831.1"/>
</dbReference>
<organism evidence="1 2">
    <name type="scientific">Streptomyces liliifuscus</name>
    <dbReference type="NCBI Taxonomy" id="2797636"/>
    <lineage>
        <taxon>Bacteria</taxon>
        <taxon>Bacillati</taxon>
        <taxon>Actinomycetota</taxon>
        <taxon>Actinomycetes</taxon>
        <taxon>Kitasatosporales</taxon>
        <taxon>Streptomycetaceae</taxon>
        <taxon>Streptomyces</taxon>
    </lineage>
</organism>
<evidence type="ECO:0000313" key="2">
    <source>
        <dbReference type="Proteomes" id="UP000595636"/>
    </source>
</evidence>
<dbReference type="Proteomes" id="UP000595636">
    <property type="component" value="Chromosome"/>
</dbReference>
<accession>A0A7T7KWT8</accession>
<sequence>MDNAQLQAHERFNVRQKMTFMANQYVVTVARPDGSEGEVVAYAQQKRTAIKEEMTVYSDESKKTVLFTFKARQLLDVGATYDVRDEAGNPIGTFRKEFAASLLRSTWTLDQPGTTQLTGRERNRFVAVLRRVWEFLPLVDFLPFAWPYHFDFTEGDKRSMAVDKKFGLRDRYVLDMANPDLDRRLAIAQAVALDALQSR</sequence>
<reference evidence="1 2" key="1">
    <citation type="submission" date="2020-12" db="EMBL/GenBank/DDBJ databases">
        <title>A novel species.</title>
        <authorList>
            <person name="Li K."/>
        </authorList>
    </citation>
    <scope>NUCLEOTIDE SEQUENCE [LARGE SCALE GENOMIC DNA]</scope>
    <source>
        <strain evidence="1 2">ZYC-3</strain>
    </source>
</reference>
<dbReference type="Pfam" id="PF04525">
    <property type="entry name" value="LOR"/>
    <property type="match status" value="1"/>
</dbReference>
<gene>
    <name evidence="1" type="ORF">JEQ17_20235</name>
</gene>
<evidence type="ECO:0000313" key="1">
    <source>
        <dbReference type="EMBL" id="QQM41555.1"/>
    </source>
</evidence>
<protein>
    <submittedName>
        <fullName evidence="1">Uncharacterized protein</fullName>
    </submittedName>
</protein>
<dbReference type="EMBL" id="CP066831">
    <property type="protein sequence ID" value="QQM41555.1"/>
    <property type="molecule type" value="Genomic_DNA"/>
</dbReference>
<proteinExistence type="predicted"/>
<keyword evidence="2" id="KW-1185">Reference proteome</keyword>
<dbReference type="AlphaFoldDB" id="A0A7T7KWT8"/>
<name>A0A7T7KWT8_9ACTN</name>
<dbReference type="InterPro" id="IPR007612">
    <property type="entry name" value="LOR"/>
</dbReference>
<dbReference type="KEGG" id="slf:JEQ17_20235"/>